<dbReference type="GO" id="GO:0016151">
    <property type="term" value="F:nickel cation binding"/>
    <property type="evidence" value="ECO:0007669"/>
    <property type="project" value="UniProtKB-UniRule"/>
</dbReference>
<dbReference type="InterPro" id="IPR002669">
    <property type="entry name" value="UreD"/>
</dbReference>
<comment type="subunit">
    <text evidence="2">UreD, UreF and UreG form a complex that acts as a GTP-hydrolysis-dependent molecular chaperone, activating the urease apoprotein by helping to assemble the nickel containing metallocenter of UreC. The UreE protein probably delivers the nickel.</text>
</comment>
<evidence type="ECO:0000256" key="2">
    <source>
        <dbReference type="HAMAP-Rule" id="MF_01384"/>
    </source>
</evidence>
<keyword evidence="2" id="KW-0963">Cytoplasm</keyword>
<dbReference type="AlphaFoldDB" id="A0A1I3A508"/>
<keyword evidence="2" id="KW-0996">Nickel insertion</keyword>
<gene>
    <name evidence="2" type="primary">ureD</name>
    <name evidence="3" type="ORF">FHR37_004206</name>
    <name evidence="4" type="ORF">SAMN05421678_11833</name>
</gene>
<accession>A0A1I3A508</accession>
<organism evidence="4 5">
    <name type="scientific">Actinopolymorpha cephalotaxi</name>
    <dbReference type="NCBI Taxonomy" id="504797"/>
    <lineage>
        <taxon>Bacteria</taxon>
        <taxon>Bacillati</taxon>
        <taxon>Actinomycetota</taxon>
        <taxon>Actinomycetes</taxon>
        <taxon>Propionibacteriales</taxon>
        <taxon>Actinopolymorphaceae</taxon>
        <taxon>Actinopolymorpha</taxon>
    </lineage>
</organism>
<dbReference type="EMBL" id="FOOI01000018">
    <property type="protein sequence ID" value="SFH44829.1"/>
    <property type="molecule type" value="Genomic_DNA"/>
</dbReference>
<dbReference type="Proteomes" id="UP000199052">
    <property type="component" value="Unassembled WGS sequence"/>
</dbReference>
<protein>
    <recommendedName>
        <fullName evidence="2">Urease accessory protein UreD</fullName>
    </recommendedName>
</protein>
<dbReference type="HAMAP" id="MF_01384">
    <property type="entry name" value="UreD"/>
    <property type="match status" value="1"/>
</dbReference>
<comment type="function">
    <text evidence="2">Required for maturation of urease via the functional incorporation of the urease nickel metallocenter.</text>
</comment>
<comment type="subcellular location">
    <subcellularLocation>
        <location evidence="2">Cytoplasm</location>
    </subcellularLocation>
</comment>
<dbReference type="STRING" id="504797.SAMN05421678_11833"/>
<dbReference type="Proteomes" id="UP000533017">
    <property type="component" value="Unassembled WGS sequence"/>
</dbReference>
<dbReference type="RefSeq" id="WP_092888205.1">
    <property type="nucleotide sequence ID" value="NZ_FOOI01000018.1"/>
</dbReference>
<reference evidence="3 6" key="2">
    <citation type="submission" date="2020-07" db="EMBL/GenBank/DDBJ databases">
        <title>Sequencing the genomes of 1000 actinobacteria strains.</title>
        <authorList>
            <person name="Klenk H.-P."/>
        </authorList>
    </citation>
    <scope>NUCLEOTIDE SEQUENCE [LARGE SCALE GENOMIC DNA]</scope>
    <source>
        <strain evidence="3 6">DSM 45117</strain>
    </source>
</reference>
<evidence type="ECO:0000313" key="3">
    <source>
        <dbReference type="EMBL" id="NYH85355.1"/>
    </source>
</evidence>
<sequence length="295" mass="30369">MSPTRIVLSADRNGGLPRLELSTPRSSGGGGTLRTRLLDLSANGARVALVQDGALLLRGDEVEIDVVVGPGMRLELVEPSGTVAYAMRGGSASWRVDVTVESGGTLLWQGKPFVVAEGADVRRSTHVRLAETAALVQRETLVLGRTGEAPGALVNSCRIRRGSTPVLAEDLRLGPGAPTVGVLGPHRVVDTVLALLPEDATDAAGLSTAADVPTHPDVQAYDLAYGGRIWRGVAGSAHTVSLSAVWQALTADSVAENGYACVGRSPTGQSATPTVSLVSASTCLRASPGSVTQVR</sequence>
<name>A0A1I3A508_9ACTN</name>
<evidence type="ECO:0000313" key="6">
    <source>
        <dbReference type="Proteomes" id="UP000533017"/>
    </source>
</evidence>
<evidence type="ECO:0000313" key="4">
    <source>
        <dbReference type="EMBL" id="SFH44829.1"/>
    </source>
</evidence>
<dbReference type="Pfam" id="PF01774">
    <property type="entry name" value="UreD"/>
    <property type="match status" value="1"/>
</dbReference>
<evidence type="ECO:0000256" key="1">
    <source>
        <dbReference type="ARBA" id="ARBA00023186"/>
    </source>
</evidence>
<keyword evidence="1 2" id="KW-0143">Chaperone</keyword>
<reference evidence="4 5" key="1">
    <citation type="submission" date="2016-10" db="EMBL/GenBank/DDBJ databases">
        <authorList>
            <person name="de Groot N.N."/>
        </authorList>
    </citation>
    <scope>NUCLEOTIDE SEQUENCE [LARGE SCALE GENOMIC DNA]</scope>
    <source>
        <strain evidence="4 5">CPCC 202808</strain>
    </source>
</reference>
<evidence type="ECO:0000313" key="5">
    <source>
        <dbReference type="Proteomes" id="UP000199052"/>
    </source>
</evidence>
<dbReference type="EMBL" id="JACBZA010000001">
    <property type="protein sequence ID" value="NYH85355.1"/>
    <property type="molecule type" value="Genomic_DNA"/>
</dbReference>
<keyword evidence="6" id="KW-1185">Reference proteome</keyword>
<dbReference type="GO" id="GO:0005737">
    <property type="term" value="C:cytoplasm"/>
    <property type="evidence" value="ECO:0007669"/>
    <property type="project" value="UniProtKB-SubCell"/>
</dbReference>
<comment type="similarity">
    <text evidence="2">Belongs to the UreD family.</text>
</comment>
<proteinExistence type="inferred from homology"/>